<evidence type="ECO:0000313" key="9">
    <source>
        <dbReference type="EMBL" id="MCQ4041363.1"/>
    </source>
</evidence>
<feature type="domain" description="VTT" evidence="8">
    <location>
        <begin position="39"/>
        <end position="164"/>
    </location>
</feature>
<dbReference type="InterPro" id="IPR032816">
    <property type="entry name" value="VTT_dom"/>
</dbReference>
<dbReference type="EMBL" id="JANFNH010000002">
    <property type="protein sequence ID" value="MCQ4041363.1"/>
    <property type="molecule type" value="Genomic_DNA"/>
</dbReference>
<comment type="caution">
    <text evidence="9">The sequence shown here is derived from an EMBL/GenBank/DDBJ whole genome shotgun (WGS) entry which is preliminary data.</text>
</comment>
<comment type="subcellular location">
    <subcellularLocation>
        <location evidence="1">Cell membrane</location>
        <topology evidence="1">Multi-pass membrane protein</topology>
    </subcellularLocation>
</comment>
<dbReference type="InterPro" id="IPR051311">
    <property type="entry name" value="DedA_domain"/>
</dbReference>
<organism evidence="9 10">
    <name type="scientific">Streptantibioticus rubrisoli</name>
    <dbReference type="NCBI Taxonomy" id="1387313"/>
    <lineage>
        <taxon>Bacteria</taxon>
        <taxon>Bacillati</taxon>
        <taxon>Actinomycetota</taxon>
        <taxon>Actinomycetes</taxon>
        <taxon>Kitasatosporales</taxon>
        <taxon>Streptomycetaceae</taxon>
        <taxon>Streptantibioticus</taxon>
    </lineage>
</organism>
<feature type="transmembrane region" description="Helical" evidence="7">
    <location>
        <begin position="181"/>
        <end position="198"/>
    </location>
</feature>
<dbReference type="Proteomes" id="UP001206206">
    <property type="component" value="Unassembled WGS sequence"/>
</dbReference>
<keyword evidence="5 7" id="KW-1133">Transmembrane helix</keyword>
<evidence type="ECO:0000256" key="4">
    <source>
        <dbReference type="ARBA" id="ARBA00022692"/>
    </source>
</evidence>
<evidence type="ECO:0000256" key="5">
    <source>
        <dbReference type="ARBA" id="ARBA00022989"/>
    </source>
</evidence>
<keyword evidence="6 7" id="KW-0472">Membrane</keyword>
<feature type="transmembrane region" description="Helical" evidence="7">
    <location>
        <begin position="59"/>
        <end position="81"/>
    </location>
</feature>
<keyword evidence="4 7" id="KW-0812">Transmembrane</keyword>
<feature type="transmembrane region" description="Helical" evidence="7">
    <location>
        <begin position="141"/>
        <end position="161"/>
    </location>
</feature>
<proteinExistence type="inferred from homology"/>
<dbReference type="RefSeq" id="WP_255925327.1">
    <property type="nucleotide sequence ID" value="NZ_JANFNH010000002.1"/>
</dbReference>
<evidence type="ECO:0000259" key="8">
    <source>
        <dbReference type="Pfam" id="PF09335"/>
    </source>
</evidence>
<keyword evidence="10" id="KW-1185">Reference proteome</keyword>
<evidence type="ECO:0000256" key="6">
    <source>
        <dbReference type="ARBA" id="ARBA00023136"/>
    </source>
</evidence>
<reference evidence="9 10" key="1">
    <citation type="submission" date="2022-06" db="EMBL/GenBank/DDBJ databases">
        <title>Draft genome sequence of type strain Streptomyces rubrisoli DSM 42083.</title>
        <authorList>
            <person name="Duangmal K."/>
            <person name="Klaysubun C."/>
        </authorList>
    </citation>
    <scope>NUCLEOTIDE SEQUENCE [LARGE SCALE GENOMIC DNA]</scope>
    <source>
        <strain evidence="9 10">DSM 42083</strain>
    </source>
</reference>
<dbReference type="PANTHER" id="PTHR42709">
    <property type="entry name" value="ALKALINE PHOSPHATASE LIKE PROTEIN"/>
    <property type="match status" value="1"/>
</dbReference>
<protein>
    <submittedName>
        <fullName evidence="9">DedA family protein</fullName>
    </submittedName>
</protein>
<dbReference type="PANTHER" id="PTHR42709:SF6">
    <property type="entry name" value="UNDECAPRENYL PHOSPHATE TRANSPORTER A"/>
    <property type="match status" value="1"/>
</dbReference>
<evidence type="ECO:0000313" key="10">
    <source>
        <dbReference type="Proteomes" id="UP001206206"/>
    </source>
</evidence>
<accession>A0ABT1P7M0</accession>
<keyword evidence="3" id="KW-1003">Cell membrane</keyword>
<gene>
    <name evidence="9" type="ORF">NON19_04800</name>
</gene>
<evidence type="ECO:0000256" key="7">
    <source>
        <dbReference type="SAM" id="Phobius"/>
    </source>
</evidence>
<evidence type="ECO:0000256" key="2">
    <source>
        <dbReference type="ARBA" id="ARBA00010792"/>
    </source>
</evidence>
<sequence length="218" mass="23748">MDGSPQLPGVLADLAPLLDHWGYLAVGGLVFLEDFGVPVPGETLLIAASVYAGAGRLNILVVAVVAFVAAVCGDNVGYVIGRFGGHRLVTRFGRYVMLTPERIAKAEEFFVRHGGKIVTVARFIEGLRQANGIIAGLAEMYWWRFLAFNALGAALWVALWVTVGGLAGQHINTLYPAIQRYELYLVAVLAVLVVFLAARRWHRRRSTRNSDGGRKMGQ</sequence>
<evidence type="ECO:0000256" key="1">
    <source>
        <dbReference type="ARBA" id="ARBA00004651"/>
    </source>
</evidence>
<evidence type="ECO:0000256" key="3">
    <source>
        <dbReference type="ARBA" id="ARBA00022475"/>
    </source>
</evidence>
<dbReference type="Pfam" id="PF09335">
    <property type="entry name" value="VTT_dom"/>
    <property type="match status" value="1"/>
</dbReference>
<comment type="similarity">
    <text evidence="2">Belongs to the DedA family.</text>
</comment>
<name>A0ABT1P7M0_9ACTN</name>